<organism evidence="2 3">
    <name type="scientific">Anas platyrhynchos</name>
    <name type="common">Mallard</name>
    <name type="synonym">Anas boschas</name>
    <dbReference type="NCBI Taxonomy" id="8839"/>
    <lineage>
        <taxon>Eukaryota</taxon>
        <taxon>Metazoa</taxon>
        <taxon>Chordata</taxon>
        <taxon>Craniata</taxon>
        <taxon>Vertebrata</taxon>
        <taxon>Euteleostomi</taxon>
        <taxon>Archelosauria</taxon>
        <taxon>Archosauria</taxon>
        <taxon>Dinosauria</taxon>
        <taxon>Saurischia</taxon>
        <taxon>Theropoda</taxon>
        <taxon>Coelurosauria</taxon>
        <taxon>Aves</taxon>
        <taxon>Neognathae</taxon>
        <taxon>Galloanserae</taxon>
        <taxon>Anseriformes</taxon>
        <taxon>Anatidae</taxon>
        <taxon>Anatinae</taxon>
        <taxon>Anas</taxon>
    </lineage>
</organism>
<dbReference type="AlphaFoldDB" id="R0K0I0"/>
<protein>
    <submittedName>
        <fullName evidence="2">Uncharacterized protein</fullName>
    </submittedName>
</protein>
<dbReference type="EMBL" id="KB742858">
    <property type="protein sequence ID" value="EOB03416.1"/>
    <property type="molecule type" value="Genomic_DNA"/>
</dbReference>
<feature type="region of interest" description="Disordered" evidence="1">
    <location>
        <begin position="458"/>
        <end position="479"/>
    </location>
</feature>
<evidence type="ECO:0000313" key="3">
    <source>
        <dbReference type="Proteomes" id="UP000296049"/>
    </source>
</evidence>
<gene>
    <name evidence="2" type="ORF">Anapl_12202</name>
</gene>
<feature type="compositionally biased region" description="Basic and acidic residues" evidence="1">
    <location>
        <begin position="462"/>
        <end position="479"/>
    </location>
</feature>
<proteinExistence type="predicted"/>
<name>R0K0I0_ANAPL</name>
<dbReference type="Proteomes" id="UP000296049">
    <property type="component" value="Unassembled WGS sequence"/>
</dbReference>
<accession>R0K0I0</accession>
<evidence type="ECO:0000313" key="2">
    <source>
        <dbReference type="EMBL" id="EOB03416.1"/>
    </source>
</evidence>
<sequence length="479" mass="53135">MQKLANLLGGGKSLFKAAKALKQWMCMTQRKGKAVKGLKEEIKRADSSISRKSLCFTIQQLFPKKTSVHDPTMSLGISWGLLVKAGMTHTSLHKPRQGCGGARSKSPGGMQLAASRVRAGHGKLGILAATQPAPCCKEQAPAGSTSAECSEIARPLLQEGIGASLSYRDGFRLTSTGLPCDTKAQFFKCQLHRPCFVKLPLVQQLQKQGFKAKWFSLASNFTHPDSSTWLRSRKEVRAEFIKRNQDNAEKNEGEYNKGNDEISITINMQEYSPLQEKAHNVLEPPGTGKVVAPEDQENLARAWQFSPKKLYQQKHHYGEHKFTAKVNDDLPGIYQETNIKKSKIVFDVLDKLREVNAQSRTPANPRVVSISKSTAGRPWVCHFCQYVRPVLVPPTSLLNSSTDLTHKFLDPLLGFKEDAVSLKQPQQATQACLTVMLRHARGHTPETVPARKDTMVLLGEGTRGDDSEADDGRWDEKLH</sequence>
<evidence type="ECO:0000256" key="1">
    <source>
        <dbReference type="SAM" id="MobiDB-lite"/>
    </source>
</evidence>
<reference evidence="3" key="1">
    <citation type="journal article" date="2013" name="Nat. Genet.">
        <title>The duck genome and transcriptome provide insight into an avian influenza virus reservoir species.</title>
        <authorList>
            <person name="Huang Y."/>
            <person name="Li Y."/>
            <person name="Burt D.W."/>
            <person name="Chen H."/>
            <person name="Zhang Y."/>
            <person name="Qian W."/>
            <person name="Kim H."/>
            <person name="Gan S."/>
            <person name="Zhao Y."/>
            <person name="Li J."/>
            <person name="Yi K."/>
            <person name="Feng H."/>
            <person name="Zhu P."/>
            <person name="Li B."/>
            <person name="Liu Q."/>
            <person name="Fairley S."/>
            <person name="Magor K.E."/>
            <person name="Du Z."/>
            <person name="Hu X."/>
            <person name="Goodman L."/>
            <person name="Tafer H."/>
            <person name="Vignal A."/>
            <person name="Lee T."/>
            <person name="Kim K.W."/>
            <person name="Sheng Z."/>
            <person name="An Y."/>
            <person name="Searle S."/>
            <person name="Herrero J."/>
            <person name="Groenen M.A."/>
            <person name="Crooijmans R.P."/>
            <person name="Faraut T."/>
            <person name="Cai Q."/>
            <person name="Webster R.G."/>
            <person name="Aldridge J.R."/>
            <person name="Warren W.C."/>
            <person name="Bartschat S."/>
            <person name="Kehr S."/>
            <person name="Marz M."/>
            <person name="Stadler P.F."/>
            <person name="Smith J."/>
            <person name="Kraus R.H."/>
            <person name="Zhao Y."/>
            <person name="Ren L."/>
            <person name="Fei J."/>
            <person name="Morisson M."/>
            <person name="Kaiser P."/>
            <person name="Griffin D.K."/>
            <person name="Rao M."/>
            <person name="Pitel F."/>
            <person name="Wang J."/>
            <person name="Li N."/>
        </authorList>
    </citation>
    <scope>NUCLEOTIDE SEQUENCE [LARGE SCALE GENOMIC DNA]</scope>
</reference>
<keyword evidence="3" id="KW-1185">Reference proteome</keyword>